<sequence length="78" mass="9174">MGIFSRKNNTPEPARNEEMVELGREYAIARRHRDTRAMNRIMRQIGTDKDVTDLSDFRAGQESYDSIPPIPRGRNRRR</sequence>
<reference evidence="2 3" key="1">
    <citation type="submission" date="2015-10" db="EMBL/GenBank/DDBJ databases">
        <title>Draft genome sequence of Streptomyces corchorusii DSM 40340, type strain for the species Streptomyces corchorusii.</title>
        <authorList>
            <person name="Ruckert C."/>
            <person name="Winkler A."/>
            <person name="Kalinowski J."/>
            <person name="Kampfer P."/>
            <person name="Glaeser S."/>
        </authorList>
    </citation>
    <scope>NUCLEOTIDE SEQUENCE [LARGE SCALE GENOMIC DNA]</scope>
    <source>
        <strain evidence="2 3">DSM 40340</strain>
    </source>
</reference>
<name>A0A117QGG6_STRCK</name>
<dbReference type="Proteomes" id="UP000053398">
    <property type="component" value="Unassembled WGS sequence"/>
</dbReference>
<evidence type="ECO:0000313" key="2">
    <source>
        <dbReference type="EMBL" id="KUN27041.1"/>
    </source>
</evidence>
<dbReference type="EMBL" id="LMWP01000017">
    <property type="protein sequence ID" value="KUN27041.1"/>
    <property type="molecule type" value="Genomic_DNA"/>
</dbReference>
<comment type="caution">
    <text evidence="2">The sequence shown here is derived from an EMBL/GenBank/DDBJ whole genome shotgun (WGS) entry which is preliminary data.</text>
</comment>
<proteinExistence type="predicted"/>
<dbReference type="RefSeq" id="WP_059263659.1">
    <property type="nucleotide sequence ID" value="NZ_KQ948356.1"/>
</dbReference>
<feature type="region of interest" description="Disordered" evidence="1">
    <location>
        <begin position="52"/>
        <end position="78"/>
    </location>
</feature>
<gene>
    <name evidence="2" type="ORF">AQJ11_17380</name>
</gene>
<evidence type="ECO:0000256" key="1">
    <source>
        <dbReference type="SAM" id="MobiDB-lite"/>
    </source>
</evidence>
<evidence type="ECO:0000313" key="3">
    <source>
        <dbReference type="Proteomes" id="UP000053398"/>
    </source>
</evidence>
<keyword evidence="3" id="KW-1185">Reference proteome</keyword>
<protein>
    <submittedName>
        <fullName evidence="2">Uncharacterized protein</fullName>
    </submittedName>
</protein>
<dbReference type="AlphaFoldDB" id="A0A117QGG6"/>
<organism evidence="2 3">
    <name type="scientific">Streptomyces corchorusii</name>
    <name type="common">Streptomyces chibaensis</name>
    <dbReference type="NCBI Taxonomy" id="1903"/>
    <lineage>
        <taxon>Bacteria</taxon>
        <taxon>Bacillati</taxon>
        <taxon>Actinomycetota</taxon>
        <taxon>Actinomycetes</taxon>
        <taxon>Kitasatosporales</taxon>
        <taxon>Streptomycetaceae</taxon>
        <taxon>Streptomyces</taxon>
    </lineage>
</organism>
<accession>A0A117QGG6</accession>